<protein>
    <submittedName>
        <fullName evidence="2">Uncharacterized protein</fullName>
    </submittedName>
</protein>
<comment type="caution">
    <text evidence="2">The sequence shown here is derived from an EMBL/GenBank/DDBJ whole genome shotgun (WGS) entry which is preliminary data.</text>
</comment>
<dbReference type="EMBL" id="CAJNRF010004460">
    <property type="protein sequence ID" value="CAF2059947.1"/>
    <property type="molecule type" value="Genomic_DNA"/>
</dbReference>
<organism evidence="2 3">
    <name type="scientific">Rotaria magnacalcarata</name>
    <dbReference type="NCBI Taxonomy" id="392030"/>
    <lineage>
        <taxon>Eukaryota</taxon>
        <taxon>Metazoa</taxon>
        <taxon>Spiralia</taxon>
        <taxon>Gnathifera</taxon>
        <taxon>Rotifera</taxon>
        <taxon>Eurotatoria</taxon>
        <taxon>Bdelloidea</taxon>
        <taxon>Philodinida</taxon>
        <taxon>Philodinidae</taxon>
        <taxon>Rotaria</taxon>
    </lineage>
</organism>
<feature type="non-terminal residue" evidence="2">
    <location>
        <position position="48"/>
    </location>
</feature>
<gene>
    <name evidence="2" type="ORF">OVN521_LOCUS43711</name>
    <name evidence="1" type="ORF">WKI299_LOCUS11922</name>
</gene>
<reference evidence="2" key="1">
    <citation type="submission" date="2021-02" db="EMBL/GenBank/DDBJ databases">
        <authorList>
            <person name="Nowell W R."/>
        </authorList>
    </citation>
    <scope>NUCLEOTIDE SEQUENCE</scope>
</reference>
<name>A0A820ZBK4_9BILA</name>
<evidence type="ECO:0000313" key="1">
    <source>
        <dbReference type="EMBL" id="CAF2059947.1"/>
    </source>
</evidence>
<evidence type="ECO:0000313" key="2">
    <source>
        <dbReference type="EMBL" id="CAF4562846.1"/>
    </source>
</evidence>
<proteinExistence type="predicted"/>
<accession>A0A820ZBK4</accession>
<sequence length="48" mass="6050">MVRQILRLYRINYKHVRNDEEDLLIGLKDRLSRDRAHHQLPWNIFNRH</sequence>
<evidence type="ECO:0000313" key="3">
    <source>
        <dbReference type="Proteomes" id="UP000663866"/>
    </source>
</evidence>
<dbReference type="AlphaFoldDB" id="A0A820ZBK4"/>
<dbReference type="Proteomes" id="UP000663856">
    <property type="component" value="Unassembled WGS sequence"/>
</dbReference>
<dbReference type="Proteomes" id="UP000663866">
    <property type="component" value="Unassembled WGS sequence"/>
</dbReference>
<keyword evidence="3" id="KW-1185">Reference proteome</keyword>
<dbReference type="EMBL" id="CAJOBG010063605">
    <property type="protein sequence ID" value="CAF4562846.1"/>
    <property type="molecule type" value="Genomic_DNA"/>
</dbReference>